<gene>
    <name evidence="2" type="ORF">ACFOKA_01230</name>
</gene>
<dbReference type="Gene3D" id="1.20.1050.10">
    <property type="match status" value="1"/>
</dbReference>
<name>A0ABV7D0N7_9PROT</name>
<accession>A0ABV7D0N7</accession>
<dbReference type="PROSITE" id="PS50404">
    <property type="entry name" value="GST_NTER"/>
    <property type="match status" value="1"/>
</dbReference>
<keyword evidence="3" id="KW-1185">Reference proteome</keyword>
<dbReference type="PANTHER" id="PTHR43968">
    <property type="match status" value="1"/>
</dbReference>
<organism evidence="2 3">
    <name type="scientific">Kordiimonas pumila</name>
    <dbReference type="NCBI Taxonomy" id="2161677"/>
    <lineage>
        <taxon>Bacteria</taxon>
        <taxon>Pseudomonadati</taxon>
        <taxon>Pseudomonadota</taxon>
        <taxon>Alphaproteobacteria</taxon>
        <taxon>Kordiimonadales</taxon>
        <taxon>Kordiimonadaceae</taxon>
        <taxon>Kordiimonas</taxon>
    </lineage>
</organism>
<reference evidence="3" key="1">
    <citation type="journal article" date="2019" name="Int. J. Syst. Evol. Microbiol.">
        <title>The Global Catalogue of Microorganisms (GCM) 10K type strain sequencing project: providing services to taxonomists for standard genome sequencing and annotation.</title>
        <authorList>
            <consortium name="The Broad Institute Genomics Platform"/>
            <consortium name="The Broad Institute Genome Sequencing Center for Infectious Disease"/>
            <person name="Wu L."/>
            <person name="Ma J."/>
        </authorList>
    </citation>
    <scope>NUCLEOTIDE SEQUENCE [LARGE SCALE GENOMIC DNA]</scope>
    <source>
        <strain evidence="3">KCTC 62164</strain>
    </source>
</reference>
<feature type="domain" description="GST N-terminal" evidence="1">
    <location>
        <begin position="4"/>
        <end position="83"/>
    </location>
</feature>
<dbReference type="InterPro" id="IPR004045">
    <property type="entry name" value="Glutathione_S-Trfase_N"/>
</dbReference>
<evidence type="ECO:0000259" key="1">
    <source>
        <dbReference type="PROSITE" id="PS50404"/>
    </source>
</evidence>
<dbReference type="EMBL" id="JBHRSL010000001">
    <property type="protein sequence ID" value="MFC3050519.1"/>
    <property type="molecule type" value="Genomic_DNA"/>
</dbReference>
<protein>
    <submittedName>
        <fullName evidence="2">Glutathione S-transferase</fullName>
    </submittedName>
</protein>
<evidence type="ECO:0000313" key="2">
    <source>
        <dbReference type="EMBL" id="MFC3050519.1"/>
    </source>
</evidence>
<dbReference type="InterPro" id="IPR050983">
    <property type="entry name" value="GST_Omega/HSP26"/>
</dbReference>
<evidence type="ECO:0000313" key="3">
    <source>
        <dbReference type="Proteomes" id="UP001595444"/>
    </source>
</evidence>
<dbReference type="InterPro" id="IPR036249">
    <property type="entry name" value="Thioredoxin-like_sf"/>
</dbReference>
<dbReference type="Gene3D" id="3.40.30.10">
    <property type="entry name" value="Glutaredoxin"/>
    <property type="match status" value="1"/>
</dbReference>
<dbReference type="PANTHER" id="PTHR43968:SF6">
    <property type="entry name" value="GLUTATHIONE S-TRANSFERASE OMEGA"/>
    <property type="match status" value="1"/>
</dbReference>
<sequence>MNLEIPILYSFRRCPYAMRARMAIWSSGYVVELREVVLKDKPSELALASAKATVPVLVLSGGTVLDESLDVMVWALGQNDPAGWLRDEPVVGADINELIRNCDTDFKQNLDRYKYPTRYENTDALWHRERAVGFLEHLESKLQQNLYLYGDVPCLADYAVMPFVRQFSGVEKVWFEALPLKALHRWLQELQNSAPFLAVMKKYPQWHAGDVPTLFGTKD</sequence>
<comment type="caution">
    <text evidence="2">The sequence shown here is derived from an EMBL/GenBank/DDBJ whole genome shotgun (WGS) entry which is preliminary data.</text>
</comment>
<dbReference type="Pfam" id="PF13417">
    <property type="entry name" value="GST_N_3"/>
    <property type="match status" value="1"/>
</dbReference>
<dbReference type="CDD" id="cd03196">
    <property type="entry name" value="GST_C_5"/>
    <property type="match status" value="1"/>
</dbReference>
<proteinExistence type="predicted"/>
<dbReference type="SUPFAM" id="SSF47616">
    <property type="entry name" value="GST C-terminal domain-like"/>
    <property type="match status" value="1"/>
</dbReference>
<dbReference type="RefSeq" id="WP_194214898.1">
    <property type="nucleotide sequence ID" value="NZ_CP061205.1"/>
</dbReference>
<dbReference type="Proteomes" id="UP001595444">
    <property type="component" value="Unassembled WGS sequence"/>
</dbReference>
<dbReference type="SUPFAM" id="SSF52833">
    <property type="entry name" value="Thioredoxin-like"/>
    <property type="match status" value="1"/>
</dbReference>
<dbReference type="InterPro" id="IPR036282">
    <property type="entry name" value="Glutathione-S-Trfase_C_sf"/>
</dbReference>